<proteinExistence type="predicted"/>
<keyword evidence="2" id="KW-0697">Rotamase</keyword>
<dbReference type="PROSITE" id="PS50072">
    <property type="entry name" value="CSA_PPIASE_2"/>
    <property type="match status" value="1"/>
</dbReference>
<evidence type="ECO:0000313" key="6">
    <source>
        <dbReference type="Proteomes" id="UP000636110"/>
    </source>
</evidence>
<sequence length="225" mass="25230">MKSIFTTLTFVLITVASYAQSRFVRLETNKGNITLMLYDETPKHRDAFLKSIKKGLYDHAAFNRVIKAFVSQGGELDETILDREKLSPEKPLARIPAEIVPELFHKKGALGAGRNDNLEHSSYLTQIYLSVGKPQTDAELNAIEKKKGHQYSPKQREIYKTLGGIPRLDLDYTVFGQIVEGMEVADAINSVPTDKNDLPLQAITFTPKVLSKKESAKLLEKLPKN</sequence>
<dbReference type="PANTHER" id="PTHR45625:SF4">
    <property type="entry name" value="PEPTIDYLPROLYL ISOMERASE DOMAIN AND WD REPEAT-CONTAINING PROTEIN 1"/>
    <property type="match status" value="1"/>
</dbReference>
<gene>
    <name evidence="5" type="ORF">GM920_04800</name>
</gene>
<evidence type="ECO:0000259" key="4">
    <source>
        <dbReference type="PROSITE" id="PS50072"/>
    </source>
</evidence>
<comment type="caution">
    <text evidence="5">The sequence shown here is derived from an EMBL/GenBank/DDBJ whole genome shotgun (WGS) entry which is preliminary data.</text>
</comment>
<dbReference type="SUPFAM" id="SSF50891">
    <property type="entry name" value="Cyclophilin-like"/>
    <property type="match status" value="1"/>
</dbReference>
<evidence type="ECO:0000313" key="5">
    <source>
        <dbReference type="EMBL" id="MBB2148224.1"/>
    </source>
</evidence>
<keyword evidence="6" id="KW-1185">Reference proteome</keyword>
<protein>
    <recommendedName>
        <fullName evidence="1">peptidylprolyl isomerase</fullName>
        <ecNumber evidence="1">5.2.1.8</ecNumber>
    </recommendedName>
</protein>
<dbReference type="Gene3D" id="2.40.100.10">
    <property type="entry name" value="Cyclophilin-like"/>
    <property type="match status" value="1"/>
</dbReference>
<dbReference type="InterPro" id="IPR044666">
    <property type="entry name" value="Cyclophilin_A-like"/>
</dbReference>
<dbReference type="EMBL" id="WNXC01000001">
    <property type="protein sequence ID" value="MBB2148224.1"/>
    <property type="molecule type" value="Genomic_DNA"/>
</dbReference>
<accession>A0ABR6ESI2</accession>
<dbReference type="Proteomes" id="UP000636110">
    <property type="component" value="Unassembled WGS sequence"/>
</dbReference>
<feature type="domain" description="PPIase cyclophilin-type" evidence="4">
    <location>
        <begin position="27"/>
        <end position="206"/>
    </location>
</feature>
<dbReference type="InterPro" id="IPR029000">
    <property type="entry name" value="Cyclophilin-like_dom_sf"/>
</dbReference>
<reference evidence="5 6" key="1">
    <citation type="submission" date="2019-11" db="EMBL/GenBank/DDBJ databases">
        <title>Description of Pedobacter sp. LMG 31462T.</title>
        <authorList>
            <person name="Carlier A."/>
            <person name="Qi S."/>
            <person name="Vandamme P."/>
        </authorList>
    </citation>
    <scope>NUCLEOTIDE SEQUENCE [LARGE SCALE GENOMIC DNA]</scope>
    <source>
        <strain evidence="5 6">LMG 31462</strain>
    </source>
</reference>
<evidence type="ECO:0000256" key="2">
    <source>
        <dbReference type="ARBA" id="ARBA00023110"/>
    </source>
</evidence>
<evidence type="ECO:0000256" key="1">
    <source>
        <dbReference type="ARBA" id="ARBA00013194"/>
    </source>
</evidence>
<dbReference type="PANTHER" id="PTHR45625">
    <property type="entry name" value="PEPTIDYL-PROLYL CIS-TRANS ISOMERASE-RELATED"/>
    <property type="match status" value="1"/>
</dbReference>
<dbReference type="RefSeq" id="WP_182953939.1">
    <property type="nucleotide sequence ID" value="NZ_WNXC01000001.1"/>
</dbReference>
<evidence type="ECO:0000256" key="3">
    <source>
        <dbReference type="ARBA" id="ARBA00023235"/>
    </source>
</evidence>
<dbReference type="EC" id="5.2.1.8" evidence="1"/>
<name>A0ABR6ESI2_9SPHI</name>
<dbReference type="InterPro" id="IPR002130">
    <property type="entry name" value="Cyclophilin-type_PPIase_dom"/>
</dbReference>
<organism evidence="5 6">
    <name type="scientific">Pedobacter gandavensis</name>
    <dbReference type="NCBI Taxonomy" id="2679963"/>
    <lineage>
        <taxon>Bacteria</taxon>
        <taxon>Pseudomonadati</taxon>
        <taxon>Bacteroidota</taxon>
        <taxon>Sphingobacteriia</taxon>
        <taxon>Sphingobacteriales</taxon>
        <taxon>Sphingobacteriaceae</taxon>
        <taxon>Pedobacter</taxon>
    </lineage>
</organism>
<keyword evidence="3 5" id="KW-0413">Isomerase</keyword>
<dbReference type="GO" id="GO:0016853">
    <property type="term" value="F:isomerase activity"/>
    <property type="evidence" value="ECO:0007669"/>
    <property type="project" value="UniProtKB-KW"/>
</dbReference>
<dbReference type="Pfam" id="PF00160">
    <property type="entry name" value="Pro_isomerase"/>
    <property type="match status" value="1"/>
</dbReference>